<keyword evidence="1" id="KW-1133">Transmembrane helix</keyword>
<organism evidence="2 3">
    <name type="scientific">Calidithermus terrae</name>
    <dbReference type="NCBI Taxonomy" id="1408545"/>
    <lineage>
        <taxon>Bacteria</taxon>
        <taxon>Thermotogati</taxon>
        <taxon>Deinococcota</taxon>
        <taxon>Deinococci</taxon>
        <taxon>Thermales</taxon>
        <taxon>Thermaceae</taxon>
        <taxon>Calidithermus</taxon>
    </lineage>
</organism>
<dbReference type="EMBL" id="QXDL01000210">
    <property type="protein sequence ID" value="RIH80958.1"/>
    <property type="molecule type" value="Genomic_DNA"/>
</dbReference>
<feature type="transmembrane region" description="Helical" evidence="1">
    <location>
        <begin position="125"/>
        <end position="145"/>
    </location>
</feature>
<feature type="transmembrane region" description="Helical" evidence="1">
    <location>
        <begin position="54"/>
        <end position="73"/>
    </location>
</feature>
<feature type="transmembrane region" description="Helical" evidence="1">
    <location>
        <begin position="80"/>
        <end position="105"/>
    </location>
</feature>
<evidence type="ECO:0000313" key="3">
    <source>
        <dbReference type="Proteomes" id="UP000265715"/>
    </source>
</evidence>
<keyword evidence="1" id="KW-0472">Membrane</keyword>
<keyword evidence="3" id="KW-1185">Reference proteome</keyword>
<evidence type="ECO:0000256" key="1">
    <source>
        <dbReference type="SAM" id="Phobius"/>
    </source>
</evidence>
<proteinExistence type="predicted"/>
<reference evidence="2 3" key="1">
    <citation type="submission" date="2018-08" db="EMBL/GenBank/DDBJ databases">
        <title>Meiothermus terrae DSM 26712 genome sequencing project.</title>
        <authorList>
            <person name="Da Costa M.S."/>
            <person name="Albuquerque L."/>
            <person name="Raposo P."/>
            <person name="Froufe H.J.C."/>
            <person name="Barroso C.S."/>
            <person name="Egas C."/>
        </authorList>
    </citation>
    <scope>NUCLEOTIDE SEQUENCE [LARGE SCALE GENOMIC DNA]</scope>
    <source>
        <strain evidence="2 3">DSM 26712</strain>
    </source>
</reference>
<gene>
    <name evidence="2" type="ORF">Mterra_03414</name>
</gene>
<accession>A0A399EAH2</accession>
<protein>
    <submittedName>
        <fullName evidence="2">Uncharacterized protein</fullName>
    </submittedName>
</protein>
<feature type="transmembrane region" description="Helical" evidence="1">
    <location>
        <begin position="157"/>
        <end position="175"/>
    </location>
</feature>
<sequence>MKSLWFVLLGSTNGLLLALYLAHAVAVSHPGWALAGLFSDPRMALDMDRGYAEVFGYVQEFWVVLAALGLAWLRRAPAYLAWALLFAYLLLDDFYGLHEALAPLVAARAGLGPLGGLEPAEAAELLVLLGVGLALAGAVALAYGLARPETRAQFRQVVPLVLLLPVFGVVVDAVHEKFVEGRFNLWLELLEDGGEMAAISLVCWKFLELLAWALEAGRIAPSETGLPH</sequence>
<comment type="caution">
    <text evidence="2">The sequence shown here is derived from an EMBL/GenBank/DDBJ whole genome shotgun (WGS) entry which is preliminary data.</text>
</comment>
<dbReference type="AlphaFoldDB" id="A0A399EAH2"/>
<dbReference type="Proteomes" id="UP000265715">
    <property type="component" value="Unassembled WGS sequence"/>
</dbReference>
<keyword evidence="1" id="KW-0812">Transmembrane</keyword>
<evidence type="ECO:0000313" key="2">
    <source>
        <dbReference type="EMBL" id="RIH80958.1"/>
    </source>
</evidence>
<name>A0A399EAH2_9DEIN</name>
<dbReference type="RefSeq" id="WP_147372910.1">
    <property type="nucleotide sequence ID" value="NZ_QXDL01000210.1"/>
</dbReference>